<evidence type="ECO:0000256" key="3">
    <source>
        <dbReference type="ARBA" id="ARBA00023274"/>
    </source>
</evidence>
<keyword evidence="3" id="KW-0687">Ribonucleoprotein</keyword>
<protein>
    <recommendedName>
        <fullName evidence="4">Large ribosomal subunit protein uL4m</fullName>
    </recommendedName>
</protein>
<dbReference type="Pfam" id="PF00573">
    <property type="entry name" value="Ribosomal_L4"/>
    <property type="match status" value="1"/>
</dbReference>
<keyword evidence="6" id="KW-1185">Reference proteome</keyword>
<evidence type="ECO:0000313" key="6">
    <source>
        <dbReference type="Proteomes" id="UP000531938"/>
    </source>
</evidence>
<comment type="similarity">
    <text evidence="1">Belongs to the universal ribosomal protein uL4 family.</text>
</comment>
<dbReference type="Gene3D" id="3.40.1370.10">
    <property type="match status" value="1"/>
</dbReference>
<evidence type="ECO:0000256" key="1">
    <source>
        <dbReference type="ARBA" id="ARBA00010528"/>
    </source>
</evidence>
<feature type="non-terminal residue" evidence="5">
    <location>
        <position position="1"/>
    </location>
</feature>
<dbReference type="EMBL" id="VZSH01000925">
    <property type="protein sequence ID" value="NWY08392.1"/>
    <property type="molecule type" value="Genomic_DNA"/>
</dbReference>
<dbReference type="InterPro" id="IPR023574">
    <property type="entry name" value="Ribosomal_uL4_dom_sf"/>
</dbReference>
<dbReference type="Proteomes" id="UP000531938">
    <property type="component" value="Unassembled WGS sequence"/>
</dbReference>
<reference evidence="5 6" key="1">
    <citation type="submission" date="2019-09" db="EMBL/GenBank/DDBJ databases">
        <title>Bird 10,000 Genomes (B10K) Project - Family phase.</title>
        <authorList>
            <person name="Zhang G."/>
        </authorList>
    </citation>
    <scope>NUCLEOTIDE SEQUENCE [LARGE SCALE GENOMIC DNA]</scope>
    <source>
        <strain evidence="5">B10K-MSB-03</strain>
    </source>
</reference>
<dbReference type="InterPro" id="IPR013005">
    <property type="entry name" value="Ribosomal_uL4-like"/>
</dbReference>
<accession>A0A7K7BJL2</accession>
<dbReference type="AlphaFoldDB" id="A0A7K7BJL2"/>
<sequence length="110" mass="12603">RQDDLRVVESLELPTAEPRYLLELARRRRWGSSVLLVDVHEPPENMAAAAAALKTVTLIPALGLNVYSMLKHQTLVLTLDTVAFLEEKLLWHDARYAPLYPFSMPYRDFP</sequence>
<evidence type="ECO:0000313" key="5">
    <source>
        <dbReference type="EMBL" id="NWY08392.1"/>
    </source>
</evidence>
<dbReference type="PANTHER" id="PTHR10746">
    <property type="entry name" value="50S RIBOSOMAL PROTEIN L4"/>
    <property type="match status" value="1"/>
</dbReference>
<dbReference type="InterPro" id="IPR002136">
    <property type="entry name" value="Ribosomal_uL4"/>
</dbReference>
<dbReference type="SUPFAM" id="SSF52166">
    <property type="entry name" value="Ribosomal protein L4"/>
    <property type="match status" value="1"/>
</dbReference>
<organism evidence="5 6">
    <name type="scientific">Nothoprocta ornata</name>
    <dbReference type="NCBI Taxonomy" id="83376"/>
    <lineage>
        <taxon>Eukaryota</taxon>
        <taxon>Metazoa</taxon>
        <taxon>Chordata</taxon>
        <taxon>Craniata</taxon>
        <taxon>Vertebrata</taxon>
        <taxon>Euteleostomi</taxon>
        <taxon>Archelosauria</taxon>
        <taxon>Archosauria</taxon>
        <taxon>Dinosauria</taxon>
        <taxon>Saurischia</taxon>
        <taxon>Theropoda</taxon>
        <taxon>Coelurosauria</taxon>
        <taxon>Aves</taxon>
        <taxon>Palaeognathae</taxon>
        <taxon>Tinamiformes</taxon>
        <taxon>Tinamidae</taxon>
        <taxon>Nothoprocta</taxon>
    </lineage>
</organism>
<name>A0A7K7BJL2_9AVES</name>
<gene>
    <name evidence="5" type="primary">Mrpl4</name>
    <name evidence="5" type="ORF">NOTORN_R15042</name>
</gene>
<dbReference type="GO" id="GO:1990904">
    <property type="term" value="C:ribonucleoprotein complex"/>
    <property type="evidence" value="ECO:0007669"/>
    <property type="project" value="UniProtKB-KW"/>
</dbReference>
<dbReference type="GO" id="GO:0003735">
    <property type="term" value="F:structural constituent of ribosome"/>
    <property type="evidence" value="ECO:0007669"/>
    <property type="project" value="InterPro"/>
</dbReference>
<dbReference type="PANTHER" id="PTHR10746:SF6">
    <property type="entry name" value="LARGE RIBOSOMAL SUBUNIT PROTEIN UL4M"/>
    <property type="match status" value="1"/>
</dbReference>
<comment type="caution">
    <text evidence="5">The sequence shown here is derived from an EMBL/GenBank/DDBJ whole genome shotgun (WGS) entry which is preliminary data.</text>
</comment>
<dbReference type="GO" id="GO:0006412">
    <property type="term" value="P:translation"/>
    <property type="evidence" value="ECO:0007669"/>
    <property type="project" value="InterPro"/>
</dbReference>
<feature type="non-terminal residue" evidence="5">
    <location>
        <position position="110"/>
    </location>
</feature>
<keyword evidence="2" id="KW-0689">Ribosomal protein</keyword>
<evidence type="ECO:0000256" key="2">
    <source>
        <dbReference type="ARBA" id="ARBA00022980"/>
    </source>
</evidence>
<dbReference type="GO" id="GO:0005840">
    <property type="term" value="C:ribosome"/>
    <property type="evidence" value="ECO:0007669"/>
    <property type="project" value="UniProtKB-KW"/>
</dbReference>
<evidence type="ECO:0000256" key="4">
    <source>
        <dbReference type="ARBA" id="ARBA00040565"/>
    </source>
</evidence>
<proteinExistence type="inferred from homology"/>